<evidence type="ECO:0000256" key="7">
    <source>
        <dbReference type="SAM" id="MobiDB-lite"/>
    </source>
</evidence>
<feature type="compositionally biased region" description="Polar residues" evidence="7">
    <location>
        <begin position="1353"/>
        <end position="1369"/>
    </location>
</feature>
<evidence type="ECO:0000256" key="1">
    <source>
        <dbReference type="ARBA" id="ARBA00004477"/>
    </source>
</evidence>
<dbReference type="InterPro" id="IPR057092">
    <property type="entry name" value="SAM_KIDINS220"/>
</dbReference>
<feature type="repeat" description="ANK" evidence="6">
    <location>
        <begin position="832"/>
        <end position="864"/>
    </location>
</feature>
<dbReference type="Pfam" id="PF07693">
    <property type="entry name" value="KAP_NTPase"/>
    <property type="match status" value="1"/>
</dbReference>
<dbReference type="GO" id="GO:0030165">
    <property type="term" value="F:PDZ domain binding"/>
    <property type="evidence" value="ECO:0007669"/>
    <property type="project" value="TreeGrafter"/>
</dbReference>
<dbReference type="InterPro" id="IPR002110">
    <property type="entry name" value="Ankyrin_rpt"/>
</dbReference>
<feature type="domain" description="KAP NTPase" evidence="9">
    <location>
        <begin position="938"/>
        <end position="1424"/>
    </location>
</feature>
<feature type="compositionally biased region" description="Acidic residues" evidence="7">
    <location>
        <begin position="1943"/>
        <end position="1956"/>
    </location>
</feature>
<feature type="repeat" description="ANK" evidence="6">
    <location>
        <begin position="700"/>
        <end position="732"/>
    </location>
</feature>
<dbReference type="PROSITE" id="PS50297">
    <property type="entry name" value="ANK_REP_REGION"/>
    <property type="match status" value="7"/>
</dbReference>
<dbReference type="PRINTS" id="PR01415">
    <property type="entry name" value="ANKYRIN"/>
</dbReference>
<keyword evidence="2 8" id="KW-0812">Transmembrane</keyword>
<feature type="transmembrane region" description="Helical" evidence="8">
    <location>
        <begin position="100"/>
        <end position="122"/>
    </location>
</feature>
<dbReference type="InterPro" id="IPR013761">
    <property type="entry name" value="SAM/pointed_sf"/>
</dbReference>
<evidence type="ECO:0000259" key="9">
    <source>
        <dbReference type="Pfam" id="PF07693"/>
    </source>
</evidence>
<keyword evidence="5 8" id="KW-0472">Membrane</keyword>
<accession>A0A8T0BB06</accession>
<feature type="transmembrane region" description="Helical" evidence="8">
    <location>
        <begin position="28"/>
        <end position="48"/>
    </location>
</feature>
<dbReference type="Pfam" id="PF23307">
    <property type="entry name" value="SAM_KIDINS220"/>
    <property type="match status" value="1"/>
</dbReference>
<feature type="transmembrane region" description="Helical" evidence="8">
    <location>
        <begin position="60"/>
        <end position="80"/>
    </location>
</feature>
<feature type="compositionally biased region" description="Basic and acidic residues" evidence="7">
    <location>
        <begin position="1873"/>
        <end position="1888"/>
    </location>
</feature>
<dbReference type="Pfam" id="PF12796">
    <property type="entry name" value="Ank_2"/>
    <property type="match status" value="3"/>
</dbReference>
<evidence type="ECO:0000259" key="10">
    <source>
        <dbReference type="Pfam" id="PF23307"/>
    </source>
</evidence>
<dbReference type="SMART" id="SM00248">
    <property type="entry name" value="ANK"/>
    <property type="match status" value="10"/>
</dbReference>
<feature type="repeat" description="ANK" evidence="6">
    <location>
        <begin position="634"/>
        <end position="666"/>
    </location>
</feature>
<feature type="transmembrane region" description="Helical" evidence="8">
    <location>
        <begin position="995"/>
        <end position="1016"/>
    </location>
</feature>
<feature type="region of interest" description="Disordered" evidence="7">
    <location>
        <begin position="1353"/>
        <end position="1373"/>
    </location>
</feature>
<proteinExistence type="predicted"/>
<feature type="repeat" description="ANK" evidence="6">
    <location>
        <begin position="568"/>
        <end position="600"/>
    </location>
</feature>
<dbReference type="Pfam" id="PF00023">
    <property type="entry name" value="Ank"/>
    <property type="match status" value="1"/>
</dbReference>
<feature type="repeat" description="ANK" evidence="6">
    <location>
        <begin position="667"/>
        <end position="699"/>
    </location>
</feature>
<evidence type="ECO:0000256" key="5">
    <source>
        <dbReference type="ARBA" id="ARBA00023136"/>
    </source>
</evidence>
<protein>
    <submittedName>
        <fullName evidence="11">Uncharacterized protein</fullName>
    </submittedName>
</protein>
<evidence type="ECO:0000256" key="3">
    <source>
        <dbReference type="ARBA" id="ARBA00022824"/>
    </source>
</evidence>
<feature type="transmembrane region" description="Helical" evidence="8">
    <location>
        <begin position="1165"/>
        <end position="1185"/>
    </location>
</feature>
<dbReference type="InterPro" id="IPR036770">
    <property type="entry name" value="Ankyrin_rpt-contain_sf"/>
</dbReference>
<feature type="transmembrane region" description="Helical" evidence="8">
    <location>
        <begin position="1133"/>
        <end position="1153"/>
    </location>
</feature>
<dbReference type="Gene3D" id="1.25.40.20">
    <property type="entry name" value="Ankyrin repeat-containing domain"/>
    <property type="match status" value="2"/>
</dbReference>
<dbReference type="InterPro" id="IPR004299">
    <property type="entry name" value="MBOAT_fam"/>
</dbReference>
<dbReference type="Pfam" id="PF13637">
    <property type="entry name" value="Ank_4"/>
    <property type="match status" value="1"/>
</dbReference>
<feature type="compositionally biased region" description="Acidic residues" evidence="7">
    <location>
        <begin position="1999"/>
        <end position="2009"/>
    </location>
</feature>
<dbReference type="SUPFAM" id="SSF48403">
    <property type="entry name" value="Ankyrin repeat"/>
    <property type="match status" value="1"/>
</dbReference>
<evidence type="ECO:0000256" key="4">
    <source>
        <dbReference type="ARBA" id="ARBA00022989"/>
    </source>
</evidence>
<evidence type="ECO:0000313" key="12">
    <source>
        <dbReference type="Proteomes" id="UP000606274"/>
    </source>
</evidence>
<dbReference type="PROSITE" id="PS50088">
    <property type="entry name" value="ANK_REPEAT"/>
    <property type="match status" value="8"/>
</dbReference>
<dbReference type="InterPro" id="IPR011646">
    <property type="entry name" value="KAP_P-loop"/>
</dbReference>
<feature type="repeat" description="ANK" evidence="6">
    <location>
        <begin position="766"/>
        <end position="798"/>
    </location>
</feature>
<dbReference type="InterPro" id="IPR052771">
    <property type="entry name" value="Neurotrophin_sig_adaptor"/>
</dbReference>
<feature type="region of interest" description="Disordered" evidence="7">
    <location>
        <begin position="457"/>
        <end position="522"/>
    </location>
</feature>
<dbReference type="PANTHER" id="PTHR24116">
    <property type="entry name" value="KINASE D-INTERACTING SUBSTRATE OF 220 KDA"/>
    <property type="match status" value="1"/>
</dbReference>
<keyword evidence="4 8" id="KW-1133">Transmembrane helix</keyword>
<evidence type="ECO:0000256" key="8">
    <source>
        <dbReference type="SAM" id="Phobius"/>
    </source>
</evidence>
<feature type="repeat" description="ANK" evidence="6">
    <location>
        <begin position="733"/>
        <end position="765"/>
    </location>
</feature>
<feature type="compositionally biased region" description="Low complexity" evidence="7">
    <location>
        <begin position="1983"/>
        <end position="1996"/>
    </location>
</feature>
<keyword evidence="12" id="KW-1185">Reference proteome</keyword>
<dbReference type="PANTHER" id="PTHR24116:SF1">
    <property type="entry name" value="KINASE D-INTERACTING SUBSTRATE OF 220 KDA ISOFORM X1"/>
    <property type="match status" value="1"/>
</dbReference>
<dbReference type="SUPFAM" id="SSF47769">
    <property type="entry name" value="SAM/Pointed domain"/>
    <property type="match status" value="1"/>
</dbReference>
<evidence type="ECO:0000313" key="11">
    <source>
        <dbReference type="EMBL" id="KAF7704302.1"/>
    </source>
</evidence>
<dbReference type="Pfam" id="PF03062">
    <property type="entry name" value="MBOAT"/>
    <property type="match status" value="1"/>
</dbReference>
<feature type="transmembrane region" description="Helical" evidence="8">
    <location>
        <begin position="1023"/>
        <end position="1044"/>
    </location>
</feature>
<feature type="region of interest" description="Disordered" evidence="7">
    <location>
        <begin position="1867"/>
        <end position="2020"/>
    </location>
</feature>
<evidence type="ECO:0000256" key="6">
    <source>
        <dbReference type="PROSITE-ProRule" id="PRU00023"/>
    </source>
</evidence>
<keyword evidence="3" id="KW-0256">Endoplasmic reticulum</keyword>
<name>A0A8T0BB06_SILME</name>
<dbReference type="EMBL" id="JABFDY010000008">
    <property type="protein sequence ID" value="KAF7704302.1"/>
    <property type="molecule type" value="Genomic_DNA"/>
</dbReference>
<keyword evidence="6" id="KW-0040">ANK repeat</keyword>
<feature type="repeat" description="ANK" evidence="6">
    <location>
        <begin position="601"/>
        <end position="633"/>
    </location>
</feature>
<reference evidence="11" key="1">
    <citation type="submission" date="2020-08" db="EMBL/GenBank/DDBJ databases">
        <title>Chromosome-level assembly of Southern catfish (Silurus meridionalis) provides insights into visual adaptation to the nocturnal and benthic lifestyles.</title>
        <authorList>
            <person name="Zhang Y."/>
            <person name="Wang D."/>
            <person name="Peng Z."/>
        </authorList>
    </citation>
    <scope>NUCLEOTIDE SEQUENCE</scope>
    <source>
        <strain evidence="11">SWU-2019-XX</strain>
        <tissue evidence="11">Muscle</tissue>
    </source>
</reference>
<feature type="domain" description="Kinase D-interacting substrate of 220 kDa-like SAM" evidence="10">
    <location>
        <begin position="1679"/>
        <end position="1762"/>
    </location>
</feature>
<dbReference type="Proteomes" id="UP000606274">
    <property type="component" value="Unassembled WGS sequence"/>
</dbReference>
<sequence length="2116" mass="237297">MATETTSCTGSTLLQPLSDMIDLPLDQVNFVACQIFALLTACWFRLYLHPSKTSPFIRHVVATLLGFYLALFCFGWYAFHFLLQSGLTYGIMIFTGVEHMHRYCFVVALGYLTLCQITRVYVFDYGMYSADFTGPLMVITQKITSLAFEIHDGLTKKEEHLKPTQKYFAIRKMPSLLEYLSYNCNFLGILAGPTCSYNEYTAFIEGTGYQHNHVVSNGKENGKFKQSDPSPKRDVLVKLGTCAICLLVYLTFYRICPVERVIDDPSITSQPFYMRILYLYLSMLSLRPKYYFVWTLADAINNAAGFGFNGYHKDGTPRWDLISNLRILDIELATSFKTFLDNWNIQTALWLKRVCYERCPYHPTAATFLLSAIWHGVYPGYYLTFLTGTSMTLAARAVRHNLRQHFLGSSTHKLIYDVITWASTQIAICYTVVPFVVLAVGPSLKFYCADHHMRSNRKSRSSQRRAAISPAQTATATKSRNCPERQECPSSARTLRDRERASAAHRSTGNHKPVTGSEISSINMDTTGSLKMTVMASQSIFSHIEEENLPAVKAYLDKHREVDSRSDNGQTPLMFAAEQGSIEIVQELIKRGANVNLDDVDCWTALISASKEGHVEVVEELLANNANLEHRDMYSVYPVIWAAGRGHAEIVRLLLQHGAKVNCSDKYGTTALIWAARKGHYDCVMHLLENGANVDQEGANSMTALIVAVRGGYTEVVKELLKRNPNVNMTDKDGNTALMIAAMEGYTEIVQDLLDADTYVNIPDRSGDTVLIAAVRGGHVEIVRALLHKYADIDVKGQDSKTALYWSVEKGNATMVRDILQCNPDTEAYTKEGETPLIKATKMRNIEIVELLLDKEAKVSAVDKKGDTALHIAIRGRSRKLAELLLRNPKDGRLLYKPNKQGETPYNIDCTHQKSILTQIFGAKHLSPTECDGDMLGYDLYSSALADILSEPTMQPPICVGLYAQWGSGKSFLLKKLEDEMKTFAGQQVEPLFQFSWLVVVLTLLLCGSVAVILGFSVDPKLAIAVALSLLALLYIFFVLVYFGGRREGESWSWAWQISTRLARHIGYLELLLKLMFVNPPELPEQTTKALPVRFLFTDYNRLSSVATRLFRVFKNEETQGKKWKKTCCVPSFVLFALTLACLVTGMALLAIFKVDSPNVTVKAVLVAVASVVGLALLLNCRTWWQVADSVLRSQRRRLHSAANSMHKLKSEGFMKVLKCEVELMAKMAKTIDGFTQNQTRLVVIIDGLDSCEQDKVLQMLDTVRILFSKGPFISIFASDPHIIIKAINQNLNSVLRDSNINGHDYMRNIVHLPVFLNSRGLSTAKKLSMASPTNRDLLAAEAWHEELERKFQSQNSLGEQAKQGSKSTLNRRDTYRRRQIQRTVTRQMSFDLTKLLLTEDWFSDISPQTMRRLLNIVSVTGRLLRANQIIFNWDRLASWINLTEEWPYRTSWLILFLEENDLVSDQVTLKTIYERISKNIPTTKDVEPLLEIDGDIRSFEVFLSSRTPVLTVHDVEMFLPCTVNLDPKLREIIADVRDAREQMHLGGVSYPTMPLQEAPARPHSVFGQGPAACSPTGSFPAQTHSSYFSGLTGPQHPFYNRPYFPPHVYHVPRHYPGNPLHAPSRPSSKLAFHKDHNSGLGVIREDALEGPPFLTSPSMIKSQPPRVKQGCDSAVSPGLLSSLSTDGVCERLRQIEGLDSSMMEQYIGTIKKANVNGRVLCQCQLEELKKEMNMNFGDWHLFKAMVLEQRQVESQLLQEECSRISEQGSSALVQPEPPPVCPTAAPHSNLQYSLNLSFEELSTAGLEEPTRPLNNHWMVVTHRTSSMSSLNSQESSNDISKLTDRQQAEYRSAYQDYITHMAQLEVAGSGAEKSEDKGKEGEQEGRKPFKKNSKPGENVTDYSTSQDTGLLHPITEEDEKPERKPYVSRTKGPGPRYHSIPNEEDEEDDVPEETDATPLLWEEKVQAKSFVSAETDKKESSDSGMRSSGSSSNHSLQDEESEEAQDEDEKSKEEDLVTTIRMSICSEALSEASSPEENWATSHTHTQAVTNLNQATSNSSALNNNNIADERSLIISPGSSTGTRAVLNHNLLAVRMKKSTNTTQDEGSEERESVL</sequence>
<dbReference type="FunFam" id="1.25.40.20:FF:000030">
    <property type="entry name" value="Kinase D-interacting substrate of 220 kDa"/>
    <property type="match status" value="1"/>
</dbReference>
<dbReference type="GO" id="GO:0019887">
    <property type="term" value="F:protein kinase regulator activity"/>
    <property type="evidence" value="ECO:0007669"/>
    <property type="project" value="TreeGrafter"/>
</dbReference>
<comment type="subcellular location">
    <subcellularLocation>
        <location evidence="1">Endoplasmic reticulum membrane</location>
        <topology evidence="1">Multi-pass membrane protein</topology>
    </subcellularLocation>
</comment>
<dbReference type="GO" id="GO:0005789">
    <property type="term" value="C:endoplasmic reticulum membrane"/>
    <property type="evidence" value="ECO:0007669"/>
    <property type="project" value="UniProtKB-SubCell"/>
</dbReference>
<gene>
    <name evidence="11" type="ORF">HF521_021374</name>
</gene>
<comment type="caution">
    <text evidence="11">The sequence shown here is derived from an EMBL/GenBank/DDBJ whole genome shotgun (WGS) entry which is preliminary data.</text>
</comment>
<evidence type="ECO:0000256" key="2">
    <source>
        <dbReference type="ARBA" id="ARBA00022692"/>
    </source>
</evidence>
<organism evidence="11 12">
    <name type="scientific">Silurus meridionalis</name>
    <name type="common">Southern catfish</name>
    <name type="synonym">Silurus soldatovi meridionalis</name>
    <dbReference type="NCBI Taxonomy" id="175797"/>
    <lineage>
        <taxon>Eukaryota</taxon>
        <taxon>Metazoa</taxon>
        <taxon>Chordata</taxon>
        <taxon>Craniata</taxon>
        <taxon>Vertebrata</taxon>
        <taxon>Euteleostomi</taxon>
        <taxon>Actinopterygii</taxon>
        <taxon>Neopterygii</taxon>
        <taxon>Teleostei</taxon>
        <taxon>Ostariophysi</taxon>
        <taxon>Siluriformes</taxon>
        <taxon>Siluridae</taxon>
        <taxon>Silurus</taxon>
    </lineage>
</organism>